<dbReference type="EMBL" id="KB537463">
    <property type="protein sequence ID" value="EMP33045.1"/>
    <property type="molecule type" value="Genomic_DNA"/>
</dbReference>
<keyword evidence="2" id="KW-1185">Reference proteome</keyword>
<dbReference type="AlphaFoldDB" id="M7BBV0"/>
<dbReference type="Proteomes" id="UP000031443">
    <property type="component" value="Unassembled WGS sequence"/>
</dbReference>
<accession>M7BBV0</accession>
<sequence length="166" mass="18941">MKVGQYGIPFFPAVDKKHILLELDHSLSLPPESFYVNFMKQFLFIRYYLAWSTLRGGELSQYKLRNFSYENSVAEVNVLRATYRIVFTAVGRLLTLPCRLRLRFSLRWSTGVNGRALGGQFIASSLDPPAGSIAPEQEHTQHLALQFSIWHSEQRKPVPTSNPIIA</sequence>
<proteinExistence type="predicted"/>
<organism evidence="1 2">
    <name type="scientific">Chelonia mydas</name>
    <name type="common">Green sea-turtle</name>
    <name type="synonym">Chelonia agassizi</name>
    <dbReference type="NCBI Taxonomy" id="8469"/>
    <lineage>
        <taxon>Eukaryota</taxon>
        <taxon>Metazoa</taxon>
        <taxon>Chordata</taxon>
        <taxon>Craniata</taxon>
        <taxon>Vertebrata</taxon>
        <taxon>Euteleostomi</taxon>
        <taxon>Archelosauria</taxon>
        <taxon>Testudinata</taxon>
        <taxon>Testudines</taxon>
        <taxon>Cryptodira</taxon>
        <taxon>Durocryptodira</taxon>
        <taxon>Americhelydia</taxon>
        <taxon>Chelonioidea</taxon>
        <taxon>Cheloniidae</taxon>
        <taxon>Chelonia</taxon>
    </lineage>
</organism>
<evidence type="ECO:0000313" key="2">
    <source>
        <dbReference type="Proteomes" id="UP000031443"/>
    </source>
</evidence>
<name>M7BBV0_CHEMY</name>
<protein>
    <submittedName>
        <fullName evidence="1">Uncharacterized protein</fullName>
    </submittedName>
</protein>
<gene>
    <name evidence="1" type="ORF">UY3_09827</name>
</gene>
<reference evidence="2" key="1">
    <citation type="journal article" date="2013" name="Nat. Genet.">
        <title>The draft genomes of soft-shell turtle and green sea turtle yield insights into the development and evolution of the turtle-specific body plan.</title>
        <authorList>
            <person name="Wang Z."/>
            <person name="Pascual-Anaya J."/>
            <person name="Zadissa A."/>
            <person name="Li W."/>
            <person name="Niimura Y."/>
            <person name="Huang Z."/>
            <person name="Li C."/>
            <person name="White S."/>
            <person name="Xiong Z."/>
            <person name="Fang D."/>
            <person name="Wang B."/>
            <person name="Ming Y."/>
            <person name="Chen Y."/>
            <person name="Zheng Y."/>
            <person name="Kuraku S."/>
            <person name="Pignatelli M."/>
            <person name="Herrero J."/>
            <person name="Beal K."/>
            <person name="Nozawa M."/>
            <person name="Li Q."/>
            <person name="Wang J."/>
            <person name="Zhang H."/>
            <person name="Yu L."/>
            <person name="Shigenobu S."/>
            <person name="Wang J."/>
            <person name="Liu J."/>
            <person name="Flicek P."/>
            <person name="Searle S."/>
            <person name="Wang J."/>
            <person name="Kuratani S."/>
            <person name="Yin Y."/>
            <person name="Aken B."/>
            <person name="Zhang G."/>
            <person name="Irie N."/>
        </authorList>
    </citation>
    <scope>NUCLEOTIDE SEQUENCE [LARGE SCALE GENOMIC DNA]</scope>
</reference>
<evidence type="ECO:0000313" key="1">
    <source>
        <dbReference type="EMBL" id="EMP33045.1"/>
    </source>
</evidence>